<gene>
    <name evidence="2" type="ORF">ENJ78_01165</name>
</gene>
<name>A0A7V5MHP3_UNCKA</name>
<feature type="transmembrane region" description="Helical" evidence="1">
    <location>
        <begin position="39"/>
        <end position="68"/>
    </location>
</feature>
<proteinExistence type="predicted"/>
<dbReference type="EMBL" id="DRNS01000085">
    <property type="protein sequence ID" value="HHH14299.1"/>
    <property type="molecule type" value="Genomic_DNA"/>
</dbReference>
<evidence type="ECO:0008006" key="3">
    <source>
        <dbReference type="Google" id="ProtNLM"/>
    </source>
</evidence>
<protein>
    <recommendedName>
        <fullName evidence="3">AI-2E family transporter</fullName>
    </recommendedName>
</protein>
<organism evidence="2">
    <name type="scientific">candidate division WWE3 bacterium</name>
    <dbReference type="NCBI Taxonomy" id="2053526"/>
    <lineage>
        <taxon>Bacteria</taxon>
        <taxon>Katanobacteria</taxon>
    </lineage>
</organism>
<keyword evidence="1" id="KW-0472">Membrane</keyword>
<dbReference type="AlphaFoldDB" id="A0A7V5MHP3"/>
<sequence length="93" mass="10404">MPKETKNIPTKILQDLTKALWALNKSRAIRIYNNPWKLLWYNFLIGVARGLGSIIGATLVLGIIVYILSKFLYVPVLGDIINVIFSLSKGSTN</sequence>
<keyword evidence="1" id="KW-0812">Transmembrane</keyword>
<comment type="caution">
    <text evidence="2">The sequence shown here is derived from an EMBL/GenBank/DDBJ whole genome shotgun (WGS) entry which is preliminary data.</text>
</comment>
<dbReference type="Pfam" id="PF18910">
    <property type="entry name" value="DUF5665"/>
    <property type="match status" value="1"/>
</dbReference>
<accession>A0A7V5MHP3</accession>
<reference evidence="2" key="1">
    <citation type="journal article" date="2020" name="mSystems">
        <title>Genome- and Community-Level Interaction Insights into Carbon Utilization and Element Cycling Functions of Hydrothermarchaeota in Hydrothermal Sediment.</title>
        <authorList>
            <person name="Zhou Z."/>
            <person name="Liu Y."/>
            <person name="Xu W."/>
            <person name="Pan J."/>
            <person name="Luo Z.H."/>
            <person name="Li M."/>
        </authorList>
    </citation>
    <scope>NUCLEOTIDE SEQUENCE [LARGE SCALE GENOMIC DNA]</scope>
    <source>
        <strain evidence="2">HyVt-517</strain>
    </source>
</reference>
<evidence type="ECO:0000256" key="1">
    <source>
        <dbReference type="SAM" id="Phobius"/>
    </source>
</evidence>
<evidence type="ECO:0000313" key="2">
    <source>
        <dbReference type="EMBL" id="HHH14299.1"/>
    </source>
</evidence>
<dbReference type="InterPro" id="IPR043723">
    <property type="entry name" value="DUF5665"/>
</dbReference>
<dbReference type="Proteomes" id="UP000886106">
    <property type="component" value="Unassembled WGS sequence"/>
</dbReference>
<keyword evidence="1" id="KW-1133">Transmembrane helix</keyword>